<dbReference type="CDD" id="cd18785">
    <property type="entry name" value="SF2_C"/>
    <property type="match status" value="1"/>
</dbReference>
<evidence type="ECO:0000259" key="1">
    <source>
        <dbReference type="SMART" id="SM00490"/>
    </source>
</evidence>
<evidence type="ECO:0000313" key="2">
    <source>
        <dbReference type="EMBL" id="CAE0443930.1"/>
    </source>
</evidence>
<protein>
    <recommendedName>
        <fullName evidence="1">Helicase C-terminal domain-containing protein</fullName>
    </recommendedName>
</protein>
<dbReference type="SMART" id="SM00490">
    <property type="entry name" value="HELICc"/>
    <property type="match status" value="1"/>
</dbReference>
<dbReference type="SUPFAM" id="SSF52540">
    <property type="entry name" value="P-loop containing nucleoside triphosphate hydrolases"/>
    <property type="match status" value="1"/>
</dbReference>
<proteinExistence type="predicted"/>
<dbReference type="Gene3D" id="3.40.50.300">
    <property type="entry name" value="P-loop containing nucleotide triphosphate hydrolases"/>
    <property type="match status" value="1"/>
</dbReference>
<dbReference type="Pfam" id="PF00271">
    <property type="entry name" value="Helicase_C"/>
    <property type="match status" value="1"/>
</dbReference>
<reference evidence="2" key="1">
    <citation type="submission" date="2021-01" db="EMBL/GenBank/DDBJ databases">
        <authorList>
            <person name="Corre E."/>
            <person name="Pelletier E."/>
            <person name="Niang G."/>
            <person name="Scheremetjew M."/>
            <person name="Finn R."/>
            <person name="Kale V."/>
            <person name="Holt S."/>
            <person name="Cochrane G."/>
            <person name="Meng A."/>
            <person name="Brown T."/>
            <person name="Cohen L."/>
        </authorList>
    </citation>
    <scope>NUCLEOTIDE SEQUENCE</scope>
    <source>
        <strain evidence="2">GSBS06</strain>
    </source>
</reference>
<gene>
    <name evidence="2" type="ORF">ASTO00021_LOCUS13986</name>
</gene>
<dbReference type="InterPro" id="IPR027417">
    <property type="entry name" value="P-loop_NTPase"/>
</dbReference>
<dbReference type="AlphaFoldDB" id="A0A7S3PM51"/>
<accession>A0A7S3PM51</accession>
<sequence>MIFLSGTLTEPLRNCLVEKFCFQKDDCSHFENNCINENLTMLFKEIKDNNLVTSALSHVKSQKLKKVLIIFCSIEKLEEAFDIYEGEKWKMHRDTKQNGLISFRDSPEGILFATSAVGEGLNVPDLQHVIIVGTAFSLLKLVQFAARARKKNPQLMVFWQRTHHEDTSLALIPVRFHDYLKALVTNQGFFDFASQSKCCRLVALRKSFQQKGDNACYRCDICLAFAAQDMKPALDYDDLQNVNQLQSIDLLFGSCIICALPTCSGLPCQRLLRILEQRNGNWVKTCFNCYQSFCAFKQQTSKNRIERQYNDHLEKQKRSSSGYCTRIPYAVTGSHCHICMLPHDILDRRHFNSQTSHMDGMATNKLRSLLCLFIRTQNGRKYLKENAGIDLGNKSPPHDSPAFNAEFYFLCQSQIKGDTSTPRVILMLNSIRYNPNWNKRIPFANILGLKLT</sequence>
<dbReference type="InterPro" id="IPR001650">
    <property type="entry name" value="Helicase_C-like"/>
</dbReference>
<dbReference type="EMBL" id="HBIN01018333">
    <property type="protein sequence ID" value="CAE0443930.1"/>
    <property type="molecule type" value="Transcribed_RNA"/>
</dbReference>
<organism evidence="2">
    <name type="scientific">Aplanochytrium stocchinoi</name>
    <dbReference type="NCBI Taxonomy" id="215587"/>
    <lineage>
        <taxon>Eukaryota</taxon>
        <taxon>Sar</taxon>
        <taxon>Stramenopiles</taxon>
        <taxon>Bigyra</taxon>
        <taxon>Labyrinthulomycetes</taxon>
        <taxon>Thraustochytrida</taxon>
        <taxon>Thraustochytriidae</taxon>
        <taxon>Aplanochytrium</taxon>
    </lineage>
</organism>
<name>A0A7S3PM51_9STRA</name>
<feature type="domain" description="Helicase C-terminal" evidence="1">
    <location>
        <begin position="68"/>
        <end position="151"/>
    </location>
</feature>